<feature type="region of interest" description="Disordered" evidence="1">
    <location>
        <begin position="28"/>
        <end position="75"/>
    </location>
</feature>
<feature type="compositionally biased region" description="Low complexity" evidence="1">
    <location>
        <begin position="50"/>
        <end position="65"/>
    </location>
</feature>
<dbReference type="EMBL" id="JAAIUW010000001">
    <property type="protein sequence ID" value="KAF7844188.1"/>
    <property type="molecule type" value="Genomic_DNA"/>
</dbReference>
<organism evidence="2 3">
    <name type="scientific">Senna tora</name>
    <dbReference type="NCBI Taxonomy" id="362788"/>
    <lineage>
        <taxon>Eukaryota</taxon>
        <taxon>Viridiplantae</taxon>
        <taxon>Streptophyta</taxon>
        <taxon>Embryophyta</taxon>
        <taxon>Tracheophyta</taxon>
        <taxon>Spermatophyta</taxon>
        <taxon>Magnoliopsida</taxon>
        <taxon>eudicotyledons</taxon>
        <taxon>Gunneridae</taxon>
        <taxon>Pentapetalae</taxon>
        <taxon>rosids</taxon>
        <taxon>fabids</taxon>
        <taxon>Fabales</taxon>
        <taxon>Fabaceae</taxon>
        <taxon>Caesalpinioideae</taxon>
        <taxon>Cassia clade</taxon>
        <taxon>Senna</taxon>
    </lineage>
</organism>
<evidence type="ECO:0000313" key="2">
    <source>
        <dbReference type="EMBL" id="KAF7844188.1"/>
    </source>
</evidence>
<keyword evidence="3" id="KW-1185">Reference proteome</keyword>
<sequence length="149" mass="15997">MPPKRKRSNRVNAGKVTRSFFKPIDSTFQQHVSSGKPVVDTPPPISDAKPPNSSAPPISDAIPPNSCAPPISPKGSILANTQADRELNKDGIVDIISFLAYVVGVVNSYRTNAILLSAWSSFNLNILVMKKITIFAVAIDDVSLTEALI</sequence>
<protein>
    <submittedName>
        <fullName evidence="2">Uncharacterized protein</fullName>
    </submittedName>
</protein>
<name>A0A834XGK1_9FABA</name>
<accession>A0A834XGK1</accession>
<gene>
    <name evidence="2" type="ORF">G2W53_001093</name>
</gene>
<comment type="caution">
    <text evidence="2">The sequence shown here is derived from an EMBL/GenBank/DDBJ whole genome shotgun (WGS) entry which is preliminary data.</text>
</comment>
<proteinExistence type="predicted"/>
<dbReference type="AlphaFoldDB" id="A0A834XGK1"/>
<dbReference type="Proteomes" id="UP000634136">
    <property type="component" value="Unassembled WGS sequence"/>
</dbReference>
<evidence type="ECO:0000256" key="1">
    <source>
        <dbReference type="SAM" id="MobiDB-lite"/>
    </source>
</evidence>
<reference evidence="2" key="1">
    <citation type="submission" date="2020-09" db="EMBL/GenBank/DDBJ databases">
        <title>Genome-Enabled Discovery of Anthraquinone Biosynthesis in Senna tora.</title>
        <authorList>
            <person name="Kang S.-H."/>
            <person name="Pandey R.P."/>
            <person name="Lee C.-M."/>
            <person name="Sim J.-S."/>
            <person name="Jeong J.-T."/>
            <person name="Choi B.-S."/>
            <person name="Jung M."/>
            <person name="Ginzburg D."/>
            <person name="Zhao K."/>
            <person name="Won S.Y."/>
            <person name="Oh T.-J."/>
            <person name="Yu Y."/>
            <person name="Kim N.-H."/>
            <person name="Lee O.R."/>
            <person name="Lee T.-H."/>
            <person name="Bashyal P."/>
            <person name="Kim T.-S."/>
            <person name="Lee W.-H."/>
            <person name="Kawkins C."/>
            <person name="Kim C.-K."/>
            <person name="Kim J.S."/>
            <person name="Ahn B.O."/>
            <person name="Rhee S.Y."/>
            <person name="Sohng J.K."/>
        </authorList>
    </citation>
    <scope>NUCLEOTIDE SEQUENCE</scope>
    <source>
        <tissue evidence="2">Leaf</tissue>
    </source>
</reference>
<evidence type="ECO:0000313" key="3">
    <source>
        <dbReference type="Proteomes" id="UP000634136"/>
    </source>
</evidence>